<dbReference type="Proteomes" id="UP000487350">
    <property type="component" value="Unassembled WGS sequence"/>
</dbReference>
<evidence type="ECO:0000313" key="2">
    <source>
        <dbReference type="EMBL" id="MRD49276.1"/>
    </source>
</evidence>
<comment type="caution">
    <text evidence="2">The sequence shown here is derived from an EMBL/GenBank/DDBJ whole genome shotgun (WGS) entry which is preliminary data.</text>
</comment>
<organism evidence="2 3">
    <name type="scientific">Caenimonas koreensis DSM 17982</name>
    <dbReference type="NCBI Taxonomy" id="1121255"/>
    <lineage>
        <taxon>Bacteria</taxon>
        <taxon>Pseudomonadati</taxon>
        <taxon>Pseudomonadota</taxon>
        <taxon>Betaproteobacteria</taxon>
        <taxon>Burkholderiales</taxon>
        <taxon>Comamonadaceae</taxon>
        <taxon>Caenimonas</taxon>
    </lineage>
</organism>
<dbReference type="OrthoDB" id="9794834at2"/>
<accession>A0A844BCI5</accession>
<reference evidence="2 3" key="1">
    <citation type="submission" date="2019-11" db="EMBL/GenBank/DDBJ databases">
        <title>Caenimonas koreensis gen. nov., sp. nov., isolated from activated sludge.</title>
        <authorList>
            <person name="Seung H.R."/>
        </authorList>
    </citation>
    <scope>NUCLEOTIDE SEQUENCE [LARGE SCALE GENOMIC DNA]</scope>
    <source>
        <strain evidence="2 3">EMB320</strain>
    </source>
</reference>
<dbReference type="Gene3D" id="1.10.10.2910">
    <property type="match status" value="1"/>
</dbReference>
<dbReference type="AlphaFoldDB" id="A0A844BCI5"/>
<keyword evidence="3" id="KW-1185">Reference proteome</keyword>
<dbReference type="InterPro" id="IPR052345">
    <property type="entry name" value="Rad_response_metalloprotease"/>
</dbReference>
<name>A0A844BCI5_9BURK</name>
<dbReference type="InterPro" id="IPR010359">
    <property type="entry name" value="IrrE_HExxH"/>
</dbReference>
<dbReference type="Pfam" id="PF06114">
    <property type="entry name" value="Peptidase_M78"/>
    <property type="match status" value="1"/>
</dbReference>
<dbReference type="PANTHER" id="PTHR43236:SF2">
    <property type="entry name" value="BLL0069 PROTEIN"/>
    <property type="match status" value="1"/>
</dbReference>
<proteinExistence type="predicted"/>
<dbReference type="PANTHER" id="PTHR43236">
    <property type="entry name" value="ANTITOXIN HIGA1"/>
    <property type="match status" value="1"/>
</dbReference>
<evidence type="ECO:0000313" key="3">
    <source>
        <dbReference type="Proteomes" id="UP000487350"/>
    </source>
</evidence>
<protein>
    <submittedName>
        <fullName evidence="2">ImmA/IrrE family metallo-endopeptidase</fullName>
    </submittedName>
</protein>
<evidence type="ECO:0000259" key="1">
    <source>
        <dbReference type="Pfam" id="PF06114"/>
    </source>
</evidence>
<gene>
    <name evidence="2" type="ORF">GHT07_18530</name>
</gene>
<dbReference type="EMBL" id="WJBU01000022">
    <property type="protein sequence ID" value="MRD49276.1"/>
    <property type="molecule type" value="Genomic_DNA"/>
</dbReference>
<sequence length="231" mass="26560">MRYIFAMNTTFCIEECALEVQREMWDKQFSLWPGEKMQRLDLCDPWLVAAYLGYEVQEGFISGDTRPGYRFGGFVNRDLNLVGISDHQSERAKRFTLAHEVAHLQLDHPGMHHHRELPMQGLETRVPADWKEREANHYAGCLLVPSALLTKAFRSAFNVTSLMLTDEVAWELLGQEYAQLTNSPPHSRALARLIATARRFRGRHFGSLHDLFKVSDMTMAIRLEQTGLVQL</sequence>
<feature type="domain" description="IrrE N-terminal-like" evidence="1">
    <location>
        <begin position="79"/>
        <end position="155"/>
    </location>
</feature>